<evidence type="ECO:0000313" key="2">
    <source>
        <dbReference type="Proteomes" id="UP001172457"/>
    </source>
</evidence>
<name>A0AA38TTQ3_9ASTR</name>
<dbReference type="EMBL" id="JARYMX010000001">
    <property type="protein sequence ID" value="KAJ9566865.1"/>
    <property type="molecule type" value="Genomic_DNA"/>
</dbReference>
<accession>A0AA38TTQ3</accession>
<protein>
    <submittedName>
        <fullName evidence="1">Uncharacterized protein</fullName>
    </submittedName>
</protein>
<reference evidence="1" key="1">
    <citation type="submission" date="2023-03" db="EMBL/GenBank/DDBJ databases">
        <title>Chromosome-scale reference genome and RAD-based genetic map of yellow starthistle (Centaurea solstitialis) reveal putative structural variation and QTLs associated with invader traits.</title>
        <authorList>
            <person name="Reatini B."/>
            <person name="Cang F.A."/>
            <person name="Jiang Q."/>
            <person name="Mckibben M.T.W."/>
            <person name="Barker M.S."/>
            <person name="Rieseberg L.H."/>
            <person name="Dlugosch K.M."/>
        </authorList>
    </citation>
    <scope>NUCLEOTIDE SEQUENCE</scope>
    <source>
        <strain evidence="1">CAN-66</strain>
        <tissue evidence="1">Leaf</tissue>
    </source>
</reference>
<keyword evidence="2" id="KW-1185">Reference proteome</keyword>
<proteinExistence type="predicted"/>
<sequence>MDRRESRPMVKDWIEKDPWFMFRKHGVVVDVYLSRKFIYGDGKRFGMNNPNGAAYRLRLGVGEKPTQVRIRGCSNIFRCLLLLHKFPWLPLHHMEKVMVTLPMVVAVATHIIGEVVIHITGSVNYVVKKAILQIAAKNDS</sequence>
<dbReference type="Proteomes" id="UP001172457">
    <property type="component" value="Chromosome 1"/>
</dbReference>
<gene>
    <name evidence="1" type="ORF">OSB04_002831</name>
</gene>
<evidence type="ECO:0000313" key="1">
    <source>
        <dbReference type="EMBL" id="KAJ9566865.1"/>
    </source>
</evidence>
<comment type="caution">
    <text evidence="1">The sequence shown here is derived from an EMBL/GenBank/DDBJ whole genome shotgun (WGS) entry which is preliminary data.</text>
</comment>
<organism evidence="1 2">
    <name type="scientific">Centaurea solstitialis</name>
    <name type="common">yellow star-thistle</name>
    <dbReference type="NCBI Taxonomy" id="347529"/>
    <lineage>
        <taxon>Eukaryota</taxon>
        <taxon>Viridiplantae</taxon>
        <taxon>Streptophyta</taxon>
        <taxon>Embryophyta</taxon>
        <taxon>Tracheophyta</taxon>
        <taxon>Spermatophyta</taxon>
        <taxon>Magnoliopsida</taxon>
        <taxon>eudicotyledons</taxon>
        <taxon>Gunneridae</taxon>
        <taxon>Pentapetalae</taxon>
        <taxon>asterids</taxon>
        <taxon>campanulids</taxon>
        <taxon>Asterales</taxon>
        <taxon>Asteraceae</taxon>
        <taxon>Carduoideae</taxon>
        <taxon>Cardueae</taxon>
        <taxon>Centaureinae</taxon>
        <taxon>Centaurea</taxon>
    </lineage>
</organism>
<dbReference type="AlphaFoldDB" id="A0AA38TTQ3"/>